<name>A0A8J3IB44_9CHLR</name>
<protein>
    <submittedName>
        <fullName evidence="1">Uncharacterized protein</fullName>
    </submittedName>
</protein>
<reference evidence="1" key="1">
    <citation type="submission" date="2020-10" db="EMBL/GenBank/DDBJ databases">
        <title>Taxonomic study of unclassified bacteria belonging to the class Ktedonobacteria.</title>
        <authorList>
            <person name="Yabe S."/>
            <person name="Wang C.M."/>
            <person name="Zheng Y."/>
            <person name="Sakai Y."/>
            <person name="Cavaletti L."/>
            <person name="Monciardini P."/>
            <person name="Donadio S."/>
        </authorList>
    </citation>
    <scope>NUCLEOTIDE SEQUENCE</scope>
    <source>
        <strain evidence="1">SOSP1-1</strain>
    </source>
</reference>
<proteinExistence type="predicted"/>
<comment type="caution">
    <text evidence="1">The sequence shown here is derived from an EMBL/GenBank/DDBJ whole genome shotgun (WGS) entry which is preliminary data.</text>
</comment>
<evidence type="ECO:0000313" key="2">
    <source>
        <dbReference type="Proteomes" id="UP000612362"/>
    </source>
</evidence>
<evidence type="ECO:0000313" key="1">
    <source>
        <dbReference type="EMBL" id="GHO50633.1"/>
    </source>
</evidence>
<sequence>MFLKPMMIEKLPRAMSISENTSPTRKSLLAVLLMLEINDSMPNRATIAPIMH</sequence>
<keyword evidence="2" id="KW-1185">Reference proteome</keyword>
<gene>
    <name evidence="1" type="ORF">KSX_87960</name>
</gene>
<dbReference type="Proteomes" id="UP000612362">
    <property type="component" value="Unassembled WGS sequence"/>
</dbReference>
<dbReference type="EMBL" id="BNJF01000009">
    <property type="protein sequence ID" value="GHO50633.1"/>
    <property type="molecule type" value="Genomic_DNA"/>
</dbReference>
<organism evidence="1 2">
    <name type="scientific">Ktedonospora formicarum</name>
    <dbReference type="NCBI Taxonomy" id="2778364"/>
    <lineage>
        <taxon>Bacteria</taxon>
        <taxon>Bacillati</taxon>
        <taxon>Chloroflexota</taxon>
        <taxon>Ktedonobacteria</taxon>
        <taxon>Ktedonobacterales</taxon>
        <taxon>Ktedonobacteraceae</taxon>
        <taxon>Ktedonospora</taxon>
    </lineage>
</organism>
<accession>A0A8J3IB44</accession>
<dbReference type="AlphaFoldDB" id="A0A8J3IB44"/>